<dbReference type="Proteomes" id="UP000005104">
    <property type="component" value="Chromosome"/>
</dbReference>
<dbReference type="AlphaFoldDB" id="H5Y3V7"/>
<dbReference type="RefSeq" id="WP_007783212.1">
    <property type="nucleotide sequence ID" value="NZ_CM001441.1"/>
</dbReference>
<proteinExistence type="predicted"/>
<dbReference type="HOGENOM" id="CLU_2824159_0_0_9"/>
<evidence type="ECO:0000313" key="2">
    <source>
        <dbReference type="EMBL" id="EHQ89495.1"/>
    </source>
</evidence>
<feature type="region of interest" description="Disordered" evidence="1">
    <location>
        <begin position="37"/>
        <end position="66"/>
    </location>
</feature>
<gene>
    <name evidence="2" type="ORF">DesyoDRAFT_2420</name>
</gene>
<reference evidence="2 3" key="1">
    <citation type="submission" date="2011-11" db="EMBL/GenBank/DDBJ databases">
        <title>The Noncontiguous Finished genome of Desulfosporosinus youngiae DSM 17734.</title>
        <authorList>
            <consortium name="US DOE Joint Genome Institute (JGI-PGF)"/>
            <person name="Lucas S."/>
            <person name="Han J."/>
            <person name="Lapidus A."/>
            <person name="Cheng J.-F."/>
            <person name="Goodwin L."/>
            <person name="Pitluck S."/>
            <person name="Peters L."/>
            <person name="Ovchinnikova G."/>
            <person name="Lu M."/>
            <person name="Land M.L."/>
            <person name="Hauser L."/>
            <person name="Pester M."/>
            <person name="Spring S."/>
            <person name="Ollivier B."/>
            <person name="Rattei T."/>
            <person name="Klenk H.-P."/>
            <person name="Wagner M."/>
            <person name="Loy A."/>
            <person name="Woyke T.J."/>
        </authorList>
    </citation>
    <scope>NUCLEOTIDE SEQUENCE [LARGE SCALE GENOMIC DNA]</scope>
    <source>
        <strain evidence="2 3">DSM 17734</strain>
    </source>
</reference>
<keyword evidence="3" id="KW-1185">Reference proteome</keyword>
<name>H5Y3V7_9FIRM</name>
<sequence>MKFEHYLPGNESCNLQKDLFWVRTKLPLQTTSAFTPYDNREQLSPISPLRGSAIGGGGGGGGGGRP</sequence>
<evidence type="ECO:0000313" key="3">
    <source>
        <dbReference type="Proteomes" id="UP000005104"/>
    </source>
</evidence>
<dbReference type="EMBL" id="CM001441">
    <property type="protein sequence ID" value="EHQ89495.1"/>
    <property type="molecule type" value="Genomic_DNA"/>
</dbReference>
<accession>H5Y3V7</accession>
<feature type="compositionally biased region" description="Gly residues" evidence="1">
    <location>
        <begin position="53"/>
        <end position="66"/>
    </location>
</feature>
<evidence type="ECO:0000256" key="1">
    <source>
        <dbReference type="SAM" id="MobiDB-lite"/>
    </source>
</evidence>
<protein>
    <submittedName>
        <fullName evidence="2">Uncharacterized protein</fullName>
    </submittedName>
</protein>
<organism evidence="2 3">
    <name type="scientific">Desulfosporosinus youngiae DSM 17734</name>
    <dbReference type="NCBI Taxonomy" id="768710"/>
    <lineage>
        <taxon>Bacteria</taxon>
        <taxon>Bacillati</taxon>
        <taxon>Bacillota</taxon>
        <taxon>Clostridia</taxon>
        <taxon>Eubacteriales</taxon>
        <taxon>Desulfitobacteriaceae</taxon>
        <taxon>Desulfosporosinus</taxon>
    </lineage>
</organism>